<dbReference type="PANTHER" id="PTHR30385">
    <property type="entry name" value="SIGMA FACTOR F FLAGELLAR"/>
    <property type="match status" value="1"/>
</dbReference>
<keyword evidence="2" id="KW-0731">Sigma factor</keyword>
<evidence type="ECO:0000256" key="2">
    <source>
        <dbReference type="ARBA" id="ARBA00023082"/>
    </source>
</evidence>
<proteinExistence type="predicted"/>
<dbReference type="SUPFAM" id="SSF88659">
    <property type="entry name" value="Sigma3 and sigma4 domains of RNA polymerase sigma factors"/>
    <property type="match status" value="1"/>
</dbReference>
<dbReference type="PANTHER" id="PTHR30385:SF7">
    <property type="entry name" value="RNA POLYMERASE SIGMA FACTOR FLIA"/>
    <property type="match status" value="1"/>
</dbReference>
<keyword evidence="1" id="KW-0805">Transcription regulation</keyword>
<evidence type="ECO:0000313" key="6">
    <source>
        <dbReference type="EMBL" id="RUT04402.1"/>
    </source>
</evidence>
<organism evidence="6 7">
    <name type="scientific">Dulcicalothrix desertica PCC 7102</name>
    <dbReference type="NCBI Taxonomy" id="232991"/>
    <lineage>
        <taxon>Bacteria</taxon>
        <taxon>Bacillati</taxon>
        <taxon>Cyanobacteriota</taxon>
        <taxon>Cyanophyceae</taxon>
        <taxon>Nostocales</taxon>
        <taxon>Calotrichaceae</taxon>
        <taxon>Dulcicalothrix</taxon>
    </lineage>
</organism>
<comment type="caution">
    <text evidence="6">The sequence shown here is derived from an EMBL/GenBank/DDBJ whole genome shotgun (WGS) entry which is preliminary data.</text>
</comment>
<dbReference type="AlphaFoldDB" id="A0A433VE57"/>
<keyword evidence="4" id="KW-0804">Transcription</keyword>
<gene>
    <name evidence="6" type="ORF">DSM106972_046300</name>
</gene>
<sequence length="401" mass="46692">MHPRQNIIEMFSTFAQLEGNKFSRWVTDTNLRRSILSYLNSSPEVDNSEKFWALYWYKSWQNNCNSLAKMHLLAYLQEPFYRASEKITTKYANNQYGLADYFQIANAEVEIILKDFNPEKSSNLRYYAVMVVSSRFREILRQRKEVNICTNWVLLRKVTKKIILEALNTAGLSPTAINQHRLAWVCFKELYVYQSSGTKKLPEPNRQLWSAITDLYNRERQTQLGFSTPKSTSEEIERWLTQTAVYIRAYLFPSVKSLNTVTVNSQDAETLDIPDLSSDSLLADIIIKEDIQNREQQVLQMSSAISNALQLLDSDSQEILRLYYQEELTQQQIVQRLQRSQPTISRRLVKGRESILAALVEWRQSLSPDLNNSVDSTLIEDISIALEEYLRIHYGNLNVKL</sequence>
<accession>A0A433VE57</accession>
<dbReference type="CDD" id="cd06171">
    <property type="entry name" value="Sigma70_r4"/>
    <property type="match status" value="1"/>
</dbReference>
<evidence type="ECO:0000313" key="7">
    <source>
        <dbReference type="Proteomes" id="UP000271624"/>
    </source>
</evidence>
<dbReference type="RefSeq" id="WP_127083002.1">
    <property type="nucleotide sequence ID" value="NZ_RSCL01000011.1"/>
</dbReference>
<dbReference type="GO" id="GO:0003677">
    <property type="term" value="F:DNA binding"/>
    <property type="evidence" value="ECO:0007669"/>
    <property type="project" value="UniProtKB-KW"/>
</dbReference>
<keyword evidence="3" id="KW-0238">DNA-binding</keyword>
<reference evidence="6" key="2">
    <citation type="journal article" date="2019" name="Genome Biol. Evol.">
        <title>Day and night: Metabolic profiles and evolutionary relationships of six axenic non-marine cyanobacteria.</title>
        <authorList>
            <person name="Will S.E."/>
            <person name="Henke P."/>
            <person name="Boedeker C."/>
            <person name="Huang S."/>
            <person name="Brinkmann H."/>
            <person name="Rohde M."/>
            <person name="Jarek M."/>
            <person name="Friedl T."/>
            <person name="Seufert S."/>
            <person name="Schumacher M."/>
            <person name="Overmann J."/>
            <person name="Neumann-Schaal M."/>
            <person name="Petersen J."/>
        </authorList>
    </citation>
    <scope>NUCLEOTIDE SEQUENCE [LARGE SCALE GENOMIC DNA]</scope>
    <source>
        <strain evidence="6">PCC 7102</strain>
    </source>
</reference>
<dbReference type="InterPro" id="IPR013324">
    <property type="entry name" value="RNA_pol_sigma_r3/r4-like"/>
</dbReference>
<dbReference type="GO" id="GO:0006352">
    <property type="term" value="P:DNA-templated transcription initiation"/>
    <property type="evidence" value="ECO:0007669"/>
    <property type="project" value="InterPro"/>
</dbReference>
<evidence type="ECO:0000256" key="1">
    <source>
        <dbReference type="ARBA" id="ARBA00023015"/>
    </source>
</evidence>
<dbReference type="InterPro" id="IPR007630">
    <property type="entry name" value="RNA_pol_sigma70_r4"/>
</dbReference>
<dbReference type="OrthoDB" id="527295at2"/>
<dbReference type="GO" id="GO:0016987">
    <property type="term" value="F:sigma factor activity"/>
    <property type="evidence" value="ECO:0007669"/>
    <property type="project" value="UniProtKB-KW"/>
</dbReference>
<dbReference type="Proteomes" id="UP000271624">
    <property type="component" value="Unassembled WGS sequence"/>
</dbReference>
<dbReference type="NCBIfam" id="TIGR02937">
    <property type="entry name" value="sigma70-ECF"/>
    <property type="match status" value="1"/>
</dbReference>
<reference evidence="6" key="1">
    <citation type="submission" date="2018-12" db="EMBL/GenBank/DDBJ databases">
        <authorList>
            <person name="Will S."/>
            <person name="Neumann-Schaal M."/>
            <person name="Henke P."/>
        </authorList>
    </citation>
    <scope>NUCLEOTIDE SEQUENCE</scope>
    <source>
        <strain evidence="6">PCC 7102</strain>
    </source>
</reference>
<evidence type="ECO:0000256" key="3">
    <source>
        <dbReference type="ARBA" id="ARBA00023125"/>
    </source>
</evidence>
<evidence type="ECO:0000256" key="4">
    <source>
        <dbReference type="ARBA" id="ARBA00023163"/>
    </source>
</evidence>
<evidence type="ECO:0000259" key="5">
    <source>
        <dbReference type="Pfam" id="PF04545"/>
    </source>
</evidence>
<feature type="domain" description="RNA polymerase sigma-70 region 4" evidence="5">
    <location>
        <begin position="308"/>
        <end position="353"/>
    </location>
</feature>
<keyword evidence="7" id="KW-1185">Reference proteome</keyword>
<dbReference type="Pfam" id="PF04545">
    <property type="entry name" value="Sigma70_r4"/>
    <property type="match status" value="1"/>
</dbReference>
<dbReference type="Gene3D" id="1.10.10.60">
    <property type="entry name" value="Homeodomain-like"/>
    <property type="match status" value="1"/>
</dbReference>
<protein>
    <recommendedName>
        <fullName evidence="5">RNA polymerase sigma-70 region 4 domain-containing protein</fullName>
    </recommendedName>
</protein>
<dbReference type="EMBL" id="RSCL01000011">
    <property type="protein sequence ID" value="RUT04402.1"/>
    <property type="molecule type" value="Genomic_DNA"/>
</dbReference>
<dbReference type="InterPro" id="IPR014284">
    <property type="entry name" value="RNA_pol_sigma-70_dom"/>
</dbReference>
<name>A0A433VE57_9CYAN</name>